<accession>A0A1H6RT49</accession>
<keyword evidence="2" id="KW-1185">Reference proteome</keyword>
<dbReference type="RefSeq" id="WP_177171896.1">
    <property type="nucleotide sequence ID" value="NZ_CP024845.1"/>
</dbReference>
<dbReference type="AlphaFoldDB" id="A0A1H6RT49"/>
<dbReference type="GeneID" id="76389880"/>
<evidence type="ECO:0008006" key="3">
    <source>
        <dbReference type="Google" id="ProtNLM"/>
    </source>
</evidence>
<name>A0A1H6RT49_9EURY</name>
<dbReference type="EMBL" id="FNYR01000003">
    <property type="protein sequence ID" value="SEI58909.1"/>
    <property type="molecule type" value="Genomic_DNA"/>
</dbReference>
<evidence type="ECO:0000313" key="1">
    <source>
        <dbReference type="EMBL" id="SEI58909.1"/>
    </source>
</evidence>
<gene>
    <name evidence="1" type="ORF">SAMN05444271_10384</name>
</gene>
<reference evidence="1 2" key="1">
    <citation type="submission" date="2016-10" db="EMBL/GenBank/DDBJ databases">
        <authorList>
            <person name="de Groot N.N."/>
        </authorList>
    </citation>
    <scope>NUCLEOTIDE SEQUENCE [LARGE SCALE GENOMIC DNA]</scope>
    <source>
        <strain evidence="1 2">DSM 22187</strain>
    </source>
</reference>
<dbReference type="Proteomes" id="UP000198888">
    <property type="component" value="Unassembled WGS sequence"/>
</dbReference>
<evidence type="ECO:0000313" key="2">
    <source>
        <dbReference type="Proteomes" id="UP000198888"/>
    </source>
</evidence>
<proteinExistence type="predicted"/>
<protein>
    <recommendedName>
        <fullName evidence="3">DUF1059 domain-containing protein</fullName>
    </recommendedName>
</protein>
<organism evidence="1 2">
    <name type="scientific">Halohasta litchfieldiae</name>
    <dbReference type="NCBI Taxonomy" id="1073996"/>
    <lineage>
        <taxon>Archaea</taxon>
        <taxon>Methanobacteriati</taxon>
        <taxon>Methanobacteriota</taxon>
        <taxon>Stenosarchaea group</taxon>
        <taxon>Halobacteria</taxon>
        <taxon>Halobacteriales</taxon>
        <taxon>Haloferacaceae</taxon>
        <taxon>Halohasta</taxon>
    </lineage>
</organism>
<sequence>MSESSMYHLVCRDCSKEQLVESASTAKQQAVDHEAITGHRLDFKQVA</sequence>